<gene>
    <name evidence="4 7" type="primary">astD</name>
    <name evidence="7" type="ORF">Lche_1660</name>
</gene>
<dbReference type="HAMAP" id="MF_01174">
    <property type="entry name" value="Aldedh_AstD"/>
    <property type="match status" value="1"/>
</dbReference>
<dbReference type="NCBIfam" id="TIGR03240">
    <property type="entry name" value="arg_catab_astD"/>
    <property type="match status" value="1"/>
</dbReference>
<dbReference type="AlphaFoldDB" id="A0A0W0S809"/>
<dbReference type="FunFam" id="3.40.605.10:FF:000010">
    <property type="entry name" value="N-succinylglutamate 5-semialdehyde dehydrogenase"/>
    <property type="match status" value="1"/>
</dbReference>
<organism evidence="7 8">
    <name type="scientific">Legionella cherrii</name>
    <dbReference type="NCBI Taxonomy" id="28084"/>
    <lineage>
        <taxon>Bacteria</taxon>
        <taxon>Pseudomonadati</taxon>
        <taxon>Pseudomonadota</taxon>
        <taxon>Gammaproteobacteria</taxon>
        <taxon>Legionellales</taxon>
        <taxon>Legionellaceae</taxon>
        <taxon>Legionella</taxon>
    </lineage>
</organism>
<dbReference type="InterPro" id="IPR029510">
    <property type="entry name" value="Ald_DH_CS_GLU"/>
</dbReference>
<evidence type="ECO:0000256" key="2">
    <source>
        <dbReference type="ARBA" id="ARBA00023002"/>
    </source>
</evidence>
<feature type="binding site" evidence="4">
    <location>
        <begin position="228"/>
        <end position="233"/>
    </location>
    <ligand>
        <name>NAD(+)</name>
        <dbReference type="ChEBI" id="CHEBI:57540"/>
    </ligand>
</feature>
<dbReference type="EC" id="1.2.1.71" evidence="4"/>
<dbReference type="STRING" id="28084.Lche_1660"/>
<dbReference type="CDD" id="cd07095">
    <property type="entry name" value="ALDH_SGSD_AstD"/>
    <property type="match status" value="1"/>
</dbReference>
<dbReference type="GO" id="GO:0043824">
    <property type="term" value="F:succinylglutamate-semialdehyde dehydrogenase activity"/>
    <property type="evidence" value="ECO:0007669"/>
    <property type="project" value="UniProtKB-EC"/>
</dbReference>
<dbReference type="EMBL" id="LNXW01000013">
    <property type="protein sequence ID" value="KTC79640.1"/>
    <property type="molecule type" value="Genomic_DNA"/>
</dbReference>
<comment type="pathway">
    <text evidence="4">Amino-acid degradation; L-arginine degradation via AST pathway; L-glutamate and succinate from L-arginine: step 4/5.</text>
</comment>
<dbReference type="InterPro" id="IPR016163">
    <property type="entry name" value="Ald_DH_C"/>
</dbReference>
<evidence type="ECO:0000256" key="3">
    <source>
        <dbReference type="ARBA" id="ARBA00023027"/>
    </source>
</evidence>
<evidence type="ECO:0000256" key="5">
    <source>
        <dbReference type="PROSITE-ProRule" id="PRU10007"/>
    </source>
</evidence>
<evidence type="ECO:0000259" key="6">
    <source>
        <dbReference type="Pfam" id="PF00171"/>
    </source>
</evidence>
<sequence>MIKSSILNGKGHYISGQWIQGHGTTLESLNPAYGTLFWQGTNATEQEISSAYHAAHQALFPWSALDFETRANYIQKFAKQIEKNRDQLARLIALETGKPLWEAHTEVNAVIGKINLSIQAYQERTGTKITKTTEANACLRFKPHGIVVVLGAFNFPAHLSNGHIVPALLAGNTILYKPSEHTPAVAEFVMQCWHESELPPGVINCLQGDATCAKVLLAQDIQGVYFTGSYATGLRIHQQFADKPEVILALEMGGNNPLVIDEVTDLEAAVYHTLLSTIITAGQRCTCARRVIIPDSTQGDEFLQRFIKMCTSVKVGPFDQKPEPFMGPVISHVQALKHIHSQKNLTESGGISLLPMTLLAEYTGLLSPGIIDMTHFENPPDEEIFAPLVQIYRYTDFEHAIYLANQTRYGLVAGLFSNNEQNYQQFYQHVRAGLINWNRPTTGAASSLPFGGVGLSGNHRPSAYFAADYCAYPVASMEQSLLTMPEQIVPGIGDFGVL</sequence>
<dbReference type="GO" id="GO:0019544">
    <property type="term" value="P:L-arginine catabolic process to L-glutamate"/>
    <property type="evidence" value="ECO:0007669"/>
    <property type="project" value="UniProtKB-UniRule"/>
</dbReference>
<dbReference type="PANTHER" id="PTHR11699">
    <property type="entry name" value="ALDEHYDE DEHYDROGENASE-RELATED"/>
    <property type="match status" value="1"/>
</dbReference>
<accession>A0A0W0S809</accession>
<protein>
    <recommendedName>
        <fullName evidence="4">N-succinylglutamate 5-semialdehyde dehydrogenase</fullName>
        <ecNumber evidence="4">1.2.1.71</ecNumber>
    </recommendedName>
    <alternativeName>
        <fullName evidence="4">Succinylglutamic semialdehyde dehydrogenase</fullName>
        <shortName evidence="4">SGSD</shortName>
    </alternativeName>
</protein>
<evidence type="ECO:0000256" key="1">
    <source>
        <dbReference type="ARBA" id="ARBA00022503"/>
    </source>
</evidence>
<dbReference type="PATRIC" id="fig|28084.5.peg.1802"/>
<dbReference type="NCBIfam" id="NF006992">
    <property type="entry name" value="PRK09457.1"/>
    <property type="match status" value="1"/>
</dbReference>
<name>A0A0W0S809_9GAMM</name>
<evidence type="ECO:0000313" key="8">
    <source>
        <dbReference type="Proteomes" id="UP000054921"/>
    </source>
</evidence>
<dbReference type="GO" id="GO:0019545">
    <property type="term" value="P:L-arginine catabolic process to succinate"/>
    <property type="evidence" value="ECO:0007669"/>
    <property type="project" value="UniProtKB-UniRule"/>
</dbReference>
<evidence type="ECO:0000256" key="4">
    <source>
        <dbReference type="HAMAP-Rule" id="MF_01174"/>
    </source>
</evidence>
<dbReference type="InterPro" id="IPR016162">
    <property type="entry name" value="Ald_DH_N"/>
</dbReference>
<dbReference type="Gene3D" id="3.40.605.10">
    <property type="entry name" value="Aldehyde Dehydrogenase, Chain A, domain 1"/>
    <property type="match status" value="1"/>
</dbReference>
<dbReference type="OrthoDB" id="9812625at2"/>
<dbReference type="InterPro" id="IPR017649">
    <property type="entry name" value="SuccinylGlu_semiald_DH_AstD"/>
</dbReference>
<dbReference type="InterPro" id="IPR016161">
    <property type="entry name" value="Ald_DH/histidinol_DH"/>
</dbReference>
<comment type="function">
    <text evidence="4">Catalyzes the NAD-dependent reduction of succinylglutamate semialdehyde into succinylglutamate.</text>
</comment>
<feature type="active site" evidence="4">
    <location>
        <position position="285"/>
    </location>
</feature>
<dbReference type="SUPFAM" id="SSF53720">
    <property type="entry name" value="ALDH-like"/>
    <property type="match status" value="1"/>
</dbReference>
<dbReference type="InterPro" id="IPR015590">
    <property type="entry name" value="Aldehyde_DH_dom"/>
</dbReference>
<comment type="catalytic activity">
    <reaction evidence="4">
        <text>N-succinyl-L-glutamate 5-semialdehyde + NAD(+) + H2O = N-succinyl-L-glutamate + NADH + 2 H(+)</text>
        <dbReference type="Rhea" id="RHEA:10812"/>
        <dbReference type="ChEBI" id="CHEBI:15377"/>
        <dbReference type="ChEBI" id="CHEBI:15378"/>
        <dbReference type="ChEBI" id="CHEBI:57540"/>
        <dbReference type="ChEBI" id="CHEBI:57945"/>
        <dbReference type="ChEBI" id="CHEBI:58520"/>
        <dbReference type="ChEBI" id="CHEBI:58763"/>
        <dbReference type="EC" id="1.2.1.71"/>
    </reaction>
</comment>
<dbReference type="Gene3D" id="3.40.309.10">
    <property type="entry name" value="Aldehyde Dehydrogenase, Chain A, domain 2"/>
    <property type="match status" value="1"/>
</dbReference>
<comment type="similarity">
    <text evidence="4">Belongs to the aldehyde dehydrogenase family. AstD subfamily.</text>
</comment>
<reference evidence="7 8" key="1">
    <citation type="submission" date="2015-11" db="EMBL/GenBank/DDBJ databases">
        <title>Genomic analysis of 38 Legionella species identifies large and diverse effector repertoires.</title>
        <authorList>
            <person name="Burstein D."/>
            <person name="Amaro F."/>
            <person name="Zusman T."/>
            <person name="Lifshitz Z."/>
            <person name="Cohen O."/>
            <person name="Gilbert J.A."/>
            <person name="Pupko T."/>
            <person name="Shuman H.A."/>
            <person name="Segal G."/>
        </authorList>
    </citation>
    <scope>NUCLEOTIDE SEQUENCE [LARGE SCALE GENOMIC DNA]</scope>
    <source>
        <strain evidence="7 8">ORW</strain>
    </source>
</reference>
<dbReference type="Proteomes" id="UP000054921">
    <property type="component" value="Unassembled WGS sequence"/>
</dbReference>
<feature type="active site" evidence="4 5">
    <location>
        <position position="251"/>
    </location>
</feature>
<comment type="caution">
    <text evidence="7">The sequence shown here is derived from an EMBL/GenBank/DDBJ whole genome shotgun (WGS) entry which is preliminary data.</text>
</comment>
<dbReference type="Pfam" id="PF00171">
    <property type="entry name" value="Aldedh"/>
    <property type="match status" value="1"/>
</dbReference>
<feature type="domain" description="Aldehyde dehydrogenase" evidence="6">
    <location>
        <begin position="18"/>
        <end position="463"/>
    </location>
</feature>
<proteinExistence type="inferred from homology"/>
<dbReference type="UniPathway" id="UPA00185">
    <property type="reaction ID" value="UER00282"/>
</dbReference>
<evidence type="ECO:0000313" key="7">
    <source>
        <dbReference type="EMBL" id="KTC79640.1"/>
    </source>
</evidence>
<keyword evidence="2 4" id="KW-0560">Oxidoreductase</keyword>
<dbReference type="PROSITE" id="PS00687">
    <property type="entry name" value="ALDEHYDE_DEHYDR_GLU"/>
    <property type="match status" value="1"/>
</dbReference>
<keyword evidence="1 4" id="KW-0056">Arginine metabolism</keyword>
<dbReference type="RefSeq" id="WP_058387728.1">
    <property type="nucleotide sequence ID" value="NZ_LNXW01000013.1"/>
</dbReference>
<keyword evidence="3 4" id="KW-0520">NAD</keyword>